<keyword evidence="2" id="KW-0812">Transmembrane</keyword>
<feature type="transmembrane region" description="Helical" evidence="2">
    <location>
        <begin position="33"/>
        <end position="51"/>
    </location>
</feature>
<evidence type="ECO:0000313" key="4">
    <source>
        <dbReference type="Proteomes" id="UP000712007"/>
    </source>
</evidence>
<dbReference type="Proteomes" id="UP000712007">
    <property type="component" value="Unassembled WGS sequence"/>
</dbReference>
<protein>
    <submittedName>
        <fullName evidence="3">Uncharacterized protein</fullName>
    </submittedName>
</protein>
<dbReference type="AlphaFoldDB" id="A0A940DJT6"/>
<dbReference type="InterPro" id="IPR043769">
    <property type="entry name" value="DUF5715"/>
</dbReference>
<keyword evidence="2" id="KW-0472">Membrane</keyword>
<comment type="caution">
    <text evidence="3">The sequence shown here is derived from an EMBL/GenBank/DDBJ whole genome shotgun (WGS) entry which is preliminary data.</text>
</comment>
<sequence length="233" mass="26059">MKRRKKTAQRTKASGKRKSGKRAKAIMPDKRTVLTYCVTGIIIALSIIIYTEYGKREKRTPSVPCDYCRQATAPIAARGTLDDSESLHYLHAKSNGTLHSDAIKLKNSRYYVVNIKTDETQPYAVPELKQLLDLLGMTFQNELAASGLPKFRFEITAAMSLPDSDCRTALYQYGATADIAAGTYLYRGKRITDKNADTALYNSLIKLRQECRCVVTRQSDSNGYVVTAVKLKQ</sequence>
<accession>A0A940DJT6</accession>
<organism evidence="3 4">
    <name type="scientific">Candidatus Aphodosoma intestinipullorum</name>
    <dbReference type="NCBI Taxonomy" id="2840674"/>
    <lineage>
        <taxon>Bacteria</taxon>
        <taxon>Pseudomonadati</taxon>
        <taxon>Bacteroidota</taxon>
        <taxon>Bacteroidia</taxon>
        <taxon>Bacteroidales</taxon>
        <taxon>Candidatus Aphodosoma</taxon>
    </lineage>
</organism>
<reference evidence="3" key="2">
    <citation type="journal article" date="2021" name="PeerJ">
        <title>Extensive microbial diversity within the chicken gut microbiome revealed by metagenomics and culture.</title>
        <authorList>
            <person name="Gilroy R."/>
            <person name="Ravi A."/>
            <person name="Getino M."/>
            <person name="Pursley I."/>
            <person name="Horton D.L."/>
            <person name="Alikhan N.F."/>
            <person name="Baker D."/>
            <person name="Gharbi K."/>
            <person name="Hall N."/>
            <person name="Watson M."/>
            <person name="Adriaenssens E.M."/>
            <person name="Foster-Nyarko E."/>
            <person name="Jarju S."/>
            <person name="Secka A."/>
            <person name="Antonio M."/>
            <person name="Oren A."/>
            <person name="Chaudhuri R.R."/>
            <person name="La Ragione R."/>
            <person name="Hildebrand F."/>
            <person name="Pallen M.J."/>
        </authorList>
    </citation>
    <scope>NUCLEOTIDE SEQUENCE</scope>
    <source>
        <strain evidence="3">3924</strain>
    </source>
</reference>
<reference evidence="3" key="1">
    <citation type="submission" date="2020-10" db="EMBL/GenBank/DDBJ databases">
        <authorList>
            <person name="Gilroy R."/>
        </authorList>
    </citation>
    <scope>NUCLEOTIDE SEQUENCE</scope>
    <source>
        <strain evidence="3">3924</strain>
    </source>
</reference>
<feature type="region of interest" description="Disordered" evidence="1">
    <location>
        <begin position="1"/>
        <end position="24"/>
    </location>
</feature>
<proteinExistence type="predicted"/>
<gene>
    <name evidence="3" type="ORF">IAC51_04840</name>
</gene>
<keyword evidence="2" id="KW-1133">Transmembrane helix</keyword>
<dbReference type="EMBL" id="JADIMV010000081">
    <property type="protein sequence ID" value="MBO8439960.1"/>
    <property type="molecule type" value="Genomic_DNA"/>
</dbReference>
<evidence type="ECO:0000313" key="3">
    <source>
        <dbReference type="EMBL" id="MBO8439960.1"/>
    </source>
</evidence>
<dbReference type="Pfam" id="PF18979">
    <property type="entry name" value="DUF5715"/>
    <property type="match status" value="1"/>
</dbReference>
<evidence type="ECO:0000256" key="1">
    <source>
        <dbReference type="SAM" id="MobiDB-lite"/>
    </source>
</evidence>
<evidence type="ECO:0000256" key="2">
    <source>
        <dbReference type="SAM" id="Phobius"/>
    </source>
</evidence>
<name>A0A940DJT6_9BACT</name>